<feature type="transmembrane region" description="Helical" evidence="1">
    <location>
        <begin position="148"/>
        <end position="166"/>
    </location>
</feature>
<feature type="domain" description="Phosphatidic acid phosphatase type 2/haloperoxidase" evidence="2">
    <location>
        <begin position="91"/>
        <end position="219"/>
    </location>
</feature>
<dbReference type="Pfam" id="PF01569">
    <property type="entry name" value="PAP2"/>
    <property type="match status" value="1"/>
</dbReference>
<feature type="transmembrane region" description="Helical" evidence="1">
    <location>
        <begin position="62"/>
        <end position="78"/>
    </location>
</feature>
<name>A0A2S4HI10_9GAMM</name>
<protein>
    <submittedName>
        <fullName evidence="3">PAP2 family protein</fullName>
    </submittedName>
</protein>
<feature type="transmembrane region" description="Helical" evidence="1">
    <location>
        <begin position="198"/>
        <end position="220"/>
    </location>
</feature>
<dbReference type="AlphaFoldDB" id="A0A2S4HI10"/>
<gene>
    <name evidence="3" type="ORF">C0068_05005</name>
</gene>
<keyword evidence="1" id="KW-1133">Transmembrane helix</keyword>
<accession>A0A2S4HI10</accession>
<keyword evidence="1" id="KW-0812">Transmembrane</keyword>
<evidence type="ECO:0000313" key="3">
    <source>
        <dbReference type="EMBL" id="POP53634.1"/>
    </source>
</evidence>
<dbReference type="Gene3D" id="1.20.144.10">
    <property type="entry name" value="Phosphatidic acid phosphatase type 2/haloperoxidase"/>
    <property type="match status" value="1"/>
</dbReference>
<dbReference type="Proteomes" id="UP000237222">
    <property type="component" value="Unassembled WGS sequence"/>
</dbReference>
<keyword evidence="1" id="KW-0472">Membrane</keyword>
<feature type="transmembrane region" description="Helical" evidence="1">
    <location>
        <begin position="90"/>
        <end position="107"/>
    </location>
</feature>
<comment type="caution">
    <text evidence="3">The sequence shown here is derived from an EMBL/GenBank/DDBJ whole genome shotgun (WGS) entry which is preliminary data.</text>
</comment>
<dbReference type="InterPro" id="IPR036938">
    <property type="entry name" value="PAP2/HPO_sf"/>
</dbReference>
<dbReference type="InterPro" id="IPR000326">
    <property type="entry name" value="PAP2/HPO"/>
</dbReference>
<evidence type="ECO:0000256" key="1">
    <source>
        <dbReference type="SAM" id="Phobius"/>
    </source>
</evidence>
<dbReference type="SUPFAM" id="SSF48317">
    <property type="entry name" value="Acid phosphatase/Vanadium-dependent haloperoxidase"/>
    <property type="match status" value="1"/>
</dbReference>
<evidence type="ECO:0000259" key="2">
    <source>
        <dbReference type="Pfam" id="PF01569"/>
    </source>
</evidence>
<organism evidence="3 4">
    <name type="scientific">Zhongshania marina</name>
    <dbReference type="NCBI Taxonomy" id="2304603"/>
    <lineage>
        <taxon>Bacteria</taxon>
        <taxon>Pseudomonadati</taxon>
        <taxon>Pseudomonadota</taxon>
        <taxon>Gammaproteobacteria</taxon>
        <taxon>Cellvibrionales</taxon>
        <taxon>Spongiibacteraceae</taxon>
        <taxon>Zhongshania</taxon>
    </lineage>
</organism>
<proteinExistence type="predicted"/>
<dbReference type="EMBL" id="PQGG01000012">
    <property type="protein sequence ID" value="POP53634.1"/>
    <property type="molecule type" value="Genomic_DNA"/>
</dbReference>
<sequence length="231" mass="25809">MSPTKHIAASLAALVALMVFFELTNFDLWVQDFLYTPQSEEWLLSTSNSPLYFIFYDGPKKLLVFFELALLFVAIFFNQRGLFKHYQQGILIVLIALPLGPALVSSLKSSTNVACPYALVDYGGKLSYIGVLESYPEDSQPQKRQRCFPAGHASGGFALLALYYLPKSRRNKNKMLALAMIAGTLMGGYKMMVGHHFLSHTLVSMVICWLVVNIVALLVLPWRSMNSSVLD</sequence>
<dbReference type="OrthoDB" id="7348799at2"/>
<evidence type="ECO:0000313" key="4">
    <source>
        <dbReference type="Proteomes" id="UP000237222"/>
    </source>
</evidence>
<dbReference type="RefSeq" id="WP_103683394.1">
    <property type="nucleotide sequence ID" value="NZ_PQGG01000012.1"/>
</dbReference>
<dbReference type="CDD" id="cd03396">
    <property type="entry name" value="PAP2_like_6"/>
    <property type="match status" value="1"/>
</dbReference>
<reference evidence="3" key="1">
    <citation type="submission" date="2018-01" db="EMBL/GenBank/DDBJ databases">
        <authorList>
            <person name="Yu X.-D."/>
        </authorList>
    </citation>
    <scope>NUCLEOTIDE SEQUENCE</scope>
    <source>
        <strain evidence="3">ZX-21</strain>
    </source>
</reference>